<keyword evidence="7" id="KW-1185">Reference proteome</keyword>
<sequence length="320" mass="35345">MKKKILALFILISGTVLSACGGNAGREPAKKDKLVVYTTVYPLQYFTERIGGKHVEVHSIYPPGADEHSFEPSQKDMISIAESDLFFYIGLGLEGFVEKAKASLKNEDVRMVAAAKNIGIEDSHGAEEESGEHGHDEEGGDHGHGHAGIDPHVWLDPVYAKSLAAEIEKELAKEQPENKAEFEKNYHELVSSLDELDQKFKDASANAKHKEIIVSHAAFGYWESRYGIKQISIAGMSTASEPTQKDMERIISTIKQAGIKYILVEQNISSKLAKTVMAETGAEIAPVHNLATLTEKNIKDKETYFTLMEKNLETLNKAMN</sequence>
<feature type="chain" id="PRO_5038684580" evidence="5">
    <location>
        <begin position="19"/>
        <end position="320"/>
    </location>
</feature>
<organism evidence="6 7">
    <name type="scientific">Neobacillus piezotolerans</name>
    <dbReference type="NCBI Taxonomy" id="2259171"/>
    <lineage>
        <taxon>Bacteria</taxon>
        <taxon>Bacillati</taxon>
        <taxon>Bacillota</taxon>
        <taxon>Bacilli</taxon>
        <taxon>Bacillales</taxon>
        <taxon>Bacillaceae</taxon>
        <taxon>Neobacillus</taxon>
    </lineage>
</organism>
<dbReference type="SUPFAM" id="SSF53807">
    <property type="entry name" value="Helical backbone' metal receptor"/>
    <property type="match status" value="1"/>
</dbReference>
<keyword evidence="1 3" id="KW-0813">Transport</keyword>
<dbReference type="GO" id="GO:0030001">
    <property type="term" value="P:metal ion transport"/>
    <property type="evidence" value="ECO:0007669"/>
    <property type="project" value="InterPro"/>
</dbReference>
<feature type="signal peptide" evidence="5">
    <location>
        <begin position="1"/>
        <end position="18"/>
    </location>
</feature>
<dbReference type="GO" id="GO:0046872">
    <property type="term" value="F:metal ion binding"/>
    <property type="evidence" value="ECO:0007669"/>
    <property type="project" value="InterPro"/>
</dbReference>
<comment type="caution">
    <text evidence="6">The sequence shown here is derived from an EMBL/GenBank/DDBJ whole genome shotgun (WGS) entry which is preliminary data.</text>
</comment>
<proteinExistence type="inferred from homology"/>
<dbReference type="EMBL" id="QNQT01000006">
    <property type="protein sequence ID" value="RDU36115.1"/>
    <property type="molecule type" value="Genomic_DNA"/>
</dbReference>
<dbReference type="OrthoDB" id="9810636at2"/>
<dbReference type="PROSITE" id="PS51257">
    <property type="entry name" value="PROKAR_LIPOPROTEIN"/>
    <property type="match status" value="1"/>
</dbReference>
<evidence type="ECO:0000256" key="3">
    <source>
        <dbReference type="RuleBase" id="RU003512"/>
    </source>
</evidence>
<reference evidence="6 7" key="1">
    <citation type="submission" date="2018-07" db="EMBL/GenBank/DDBJ databases">
        <title>Bacillus sp. YLB-04 draft genome sequence.</title>
        <authorList>
            <person name="Yu L."/>
            <person name="Tang X."/>
        </authorList>
    </citation>
    <scope>NUCLEOTIDE SEQUENCE [LARGE SCALE GENOMIC DNA]</scope>
    <source>
        <strain evidence="6 7">YLB-04</strain>
    </source>
</reference>
<dbReference type="PANTHER" id="PTHR42953:SF8">
    <property type="entry name" value="ZINT DOMAIN-CONTAINING PROTEIN"/>
    <property type="match status" value="1"/>
</dbReference>
<dbReference type="RefSeq" id="WP_115452604.1">
    <property type="nucleotide sequence ID" value="NZ_QNQT01000006.1"/>
</dbReference>
<dbReference type="PRINTS" id="PR00691">
    <property type="entry name" value="ADHESINB"/>
</dbReference>
<dbReference type="InterPro" id="IPR006128">
    <property type="entry name" value="Lipoprotein_PsaA-like"/>
</dbReference>
<dbReference type="Proteomes" id="UP000257144">
    <property type="component" value="Unassembled WGS sequence"/>
</dbReference>
<dbReference type="InterPro" id="IPR050492">
    <property type="entry name" value="Bact_metal-bind_prot9"/>
</dbReference>
<dbReference type="InterPro" id="IPR006129">
    <property type="entry name" value="AdhesinB"/>
</dbReference>
<dbReference type="Pfam" id="PF01297">
    <property type="entry name" value="ZnuA"/>
    <property type="match status" value="1"/>
</dbReference>
<dbReference type="GO" id="GO:0007155">
    <property type="term" value="P:cell adhesion"/>
    <property type="evidence" value="ECO:0007669"/>
    <property type="project" value="InterPro"/>
</dbReference>
<comment type="similarity">
    <text evidence="3">Belongs to the bacterial solute-binding protein 9 family.</text>
</comment>
<evidence type="ECO:0000256" key="5">
    <source>
        <dbReference type="SAM" id="SignalP"/>
    </source>
</evidence>
<evidence type="ECO:0000256" key="4">
    <source>
        <dbReference type="SAM" id="MobiDB-lite"/>
    </source>
</evidence>
<dbReference type="PANTHER" id="PTHR42953">
    <property type="entry name" value="HIGH-AFFINITY ZINC UPTAKE SYSTEM PROTEIN ZNUA-RELATED"/>
    <property type="match status" value="1"/>
</dbReference>
<accession>A0A3D8GNP8</accession>
<evidence type="ECO:0000313" key="6">
    <source>
        <dbReference type="EMBL" id="RDU36115.1"/>
    </source>
</evidence>
<protein>
    <submittedName>
        <fullName evidence="6">Adhesin</fullName>
    </submittedName>
</protein>
<dbReference type="Gene3D" id="3.40.50.1980">
    <property type="entry name" value="Nitrogenase molybdenum iron protein domain"/>
    <property type="match status" value="2"/>
</dbReference>
<evidence type="ECO:0000256" key="1">
    <source>
        <dbReference type="ARBA" id="ARBA00022448"/>
    </source>
</evidence>
<keyword evidence="2 5" id="KW-0732">Signal</keyword>
<dbReference type="PRINTS" id="PR00690">
    <property type="entry name" value="ADHESNFAMILY"/>
</dbReference>
<dbReference type="InterPro" id="IPR006127">
    <property type="entry name" value="ZnuA-like"/>
</dbReference>
<feature type="region of interest" description="Disordered" evidence="4">
    <location>
        <begin position="120"/>
        <end position="148"/>
    </location>
</feature>
<evidence type="ECO:0000256" key="2">
    <source>
        <dbReference type="ARBA" id="ARBA00022729"/>
    </source>
</evidence>
<evidence type="ECO:0000313" key="7">
    <source>
        <dbReference type="Proteomes" id="UP000257144"/>
    </source>
</evidence>
<gene>
    <name evidence="6" type="ORF">DRW41_13860</name>
</gene>
<name>A0A3D8GNP8_9BACI</name>
<dbReference type="AlphaFoldDB" id="A0A3D8GNP8"/>